<protein>
    <submittedName>
        <fullName evidence="2">Uncharacterized protein</fullName>
    </submittedName>
</protein>
<evidence type="ECO:0000256" key="1">
    <source>
        <dbReference type="SAM" id="MobiDB-lite"/>
    </source>
</evidence>
<reference evidence="2 3" key="1">
    <citation type="submission" date="2014-02" db="EMBL/GenBank/DDBJ databases">
        <title>The genome sequence of Colletotrichum fioriniae PJ7.</title>
        <authorList>
            <person name="Baroncelli R."/>
            <person name="Thon M.R."/>
        </authorList>
    </citation>
    <scope>NUCLEOTIDE SEQUENCE [LARGE SCALE GENOMIC DNA]</scope>
    <source>
        <strain evidence="2 3">PJ7</strain>
    </source>
</reference>
<organism evidence="2 3">
    <name type="scientific">Colletotrichum fioriniae PJ7</name>
    <dbReference type="NCBI Taxonomy" id="1445577"/>
    <lineage>
        <taxon>Eukaryota</taxon>
        <taxon>Fungi</taxon>
        <taxon>Dikarya</taxon>
        <taxon>Ascomycota</taxon>
        <taxon>Pezizomycotina</taxon>
        <taxon>Sordariomycetes</taxon>
        <taxon>Hypocreomycetidae</taxon>
        <taxon>Glomerellales</taxon>
        <taxon>Glomerellaceae</taxon>
        <taxon>Colletotrichum</taxon>
        <taxon>Colletotrichum acutatum species complex</taxon>
    </lineage>
</organism>
<dbReference type="KEGG" id="cfj:CFIO01_06368"/>
<evidence type="ECO:0000313" key="2">
    <source>
        <dbReference type="EMBL" id="EXF80662.1"/>
    </source>
</evidence>
<dbReference type="OrthoDB" id="4849993at2759"/>
<dbReference type="AlphaFoldDB" id="A0A010QKU0"/>
<evidence type="ECO:0000313" key="3">
    <source>
        <dbReference type="Proteomes" id="UP000020467"/>
    </source>
</evidence>
<name>A0A010QKU0_9PEZI</name>
<sequence length="138" mass="14999">MSSGSSPVKKAAIQDSADSSGPSKFSEREFRVLATRAVNRLPEAVSALLHSVNAFFGLLSRLKIRANEEELRDAIMEVYDLADNLLDLTLQTEEYISITAYESLLGQTNTVRAAMSALLPQDLHDTLVGKGKGVTKSE</sequence>
<dbReference type="Proteomes" id="UP000020467">
    <property type="component" value="Unassembled WGS sequence"/>
</dbReference>
<proteinExistence type="predicted"/>
<keyword evidence="3" id="KW-1185">Reference proteome</keyword>
<gene>
    <name evidence="2" type="ORF">CFIO01_06368</name>
</gene>
<comment type="caution">
    <text evidence="2">The sequence shown here is derived from an EMBL/GenBank/DDBJ whole genome shotgun (WGS) entry which is preliminary data.</text>
</comment>
<dbReference type="EMBL" id="JARH01000421">
    <property type="protein sequence ID" value="EXF80662.1"/>
    <property type="molecule type" value="Genomic_DNA"/>
</dbReference>
<feature type="region of interest" description="Disordered" evidence="1">
    <location>
        <begin position="1"/>
        <end position="24"/>
    </location>
</feature>
<accession>A0A010QKU0</accession>
<dbReference type="HOGENOM" id="CLU_1855107_0_0_1"/>